<sequence>MKSMLPSLWNESDNPVISLQKEMDRLFQDFGRRLPAGTPSGMTFPAIDVDETETGLELTAELPGVAERDIDISVADKVLTIKGEKSAEKTVREKDRQIRERSFGSFRREMVLPFAPEPGAVEAHMDNGVLTVVLPRPAESAEQPKKIEVKRKA</sequence>
<dbReference type="InterPro" id="IPR008978">
    <property type="entry name" value="HSP20-like_chaperone"/>
</dbReference>
<dbReference type="InterPro" id="IPR031107">
    <property type="entry name" value="Small_HSP"/>
</dbReference>
<dbReference type="Gene3D" id="2.60.40.790">
    <property type="match status" value="1"/>
</dbReference>
<evidence type="ECO:0000256" key="2">
    <source>
        <dbReference type="RuleBase" id="RU003616"/>
    </source>
</evidence>
<organism evidence="4 5">
    <name type="scientific">Roseibium polysiphoniae</name>
    <dbReference type="NCBI Taxonomy" id="2571221"/>
    <lineage>
        <taxon>Bacteria</taxon>
        <taxon>Pseudomonadati</taxon>
        <taxon>Pseudomonadota</taxon>
        <taxon>Alphaproteobacteria</taxon>
        <taxon>Hyphomicrobiales</taxon>
        <taxon>Stappiaceae</taxon>
        <taxon>Roseibium</taxon>
    </lineage>
</organism>
<dbReference type="Proteomes" id="UP000705379">
    <property type="component" value="Unassembled WGS sequence"/>
</dbReference>
<feature type="domain" description="SHSP" evidence="3">
    <location>
        <begin position="38"/>
        <end position="152"/>
    </location>
</feature>
<name>A0A944CF57_9HYPH</name>
<dbReference type="InterPro" id="IPR002068">
    <property type="entry name" value="A-crystallin/Hsp20_dom"/>
</dbReference>
<dbReference type="CDD" id="cd06464">
    <property type="entry name" value="ACD_sHsps-like"/>
    <property type="match status" value="1"/>
</dbReference>
<comment type="similarity">
    <text evidence="1 2">Belongs to the small heat shock protein (HSP20) family.</text>
</comment>
<dbReference type="SUPFAM" id="SSF49764">
    <property type="entry name" value="HSP20-like chaperones"/>
    <property type="match status" value="1"/>
</dbReference>
<dbReference type="Pfam" id="PF00011">
    <property type="entry name" value="HSP20"/>
    <property type="match status" value="1"/>
</dbReference>
<gene>
    <name evidence="4" type="ORF">DYI23_14725</name>
</gene>
<proteinExistence type="inferred from homology"/>
<dbReference type="PANTHER" id="PTHR11527">
    <property type="entry name" value="HEAT-SHOCK PROTEIN 20 FAMILY MEMBER"/>
    <property type="match status" value="1"/>
</dbReference>
<reference evidence="4" key="1">
    <citation type="submission" date="2018-08" db="EMBL/GenBank/DDBJ databases">
        <authorList>
            <person name="Jin W."/>
            <person name="Wang H."/>
            <person name="Yang Y."/>
            <person name="Li M."/>
            <person name="Liu J."/>
        </authorList>
    </citation>
    <scope>NUCLEOTIDE SEQUENCE</scope>
    <source>
        <strain evidence="4">AESS21</strain>
    </source>
</reference>
<protein>
    <submittedName>
        <fullName evidence="4">Hsp20/alpha crystallin family protein</fullName>
    </submittedName>
</protein>
<evidence type="ECO:0000313" key="5">
    <source>
        <dbReference type="Proteomes" id="UP000705379"/>
    </source>
</evidence>
<evidence type="ECO:0000313" key="4">
    <source>
        <dbReference type="EMBL" id="MBS8261477.1"/>
    </source>
</evidence>
<dbReference type="AlphaFoldDB" id="A0A944CF57"/>
<reference evidence="4" key="2">
    <citation type="journal article" date="2021" name="Microorganisms">
        <title>Bacterial Dimethylsulfoniopropionate Biosynthesis in the East China Sea.</title>
        <authorList>
            <person name="Liu J."/>
            <person name="Zhang Y."/>
            <person name="Liu J."/>
            <person name="Zhong H."/>
            <person name="Williams B.T."/>
            <person name="Zheng Y."/>
            <person name="Curson A.R.J."/>
            <person name="Sun C."/>
            <person name="Sun H."/>
            <person name="Song D."/>
            <person name="Wagner Mackenzie B."/>
            <person name="Bermejo Martinez A."/>
            <person name="Todd J.D."/>
            <person name="Zhang X.H."/>
        </authorList>
    </citation>
    <scope>NUCLEOTIDE SEQUENCE</scope>
    <source>
        <strain evidence="4">AESS21</strain>
    </source>
</reference>
<accession>A0A944CF57</accession>
<comment type="caution">
    <text evidence="4">The sequence shown here is derived from an EMBL/GenBank/DDBJ whole genome shotgun (WGS) entry which is preliminary data.</text>
</comment>
<evidence type="ECO:0000256" key="1">
    <source>
        <dbReference type="PROSITE-ProRule" id="PRU00285"/>
    </source>
</evidence>
<dbReference type="EMBL" id="QTKU01000003">
    <property type="protein sequence ID" value="MBS8261477.1"/>
    <property type="molecule type" value="Genomic_DNA"/>
</dbReference>
<evidence type="ECO:0000259" key="3">
    <source>
        <dbReference type="PROSITE" id="PS01031"/>
    </source>
</evidence>
<dbReference type="RefSeq" id="WP_213216843.1">
    <property type="nucleotide sequence ID" value="NZ_QTKU01000003.1"/>
</dbReference>
<dbReference type="PROSITE" id="PS01031">
    <property type="entry name" value="SHSP"/>
    <property type="match status" value="1"/>
</dbReference>